<dbReference type="InParanoid" id="F4X611"/>
<dbReference type="AlphaFoldDB" id="F4X611"/>
<feature type="compositionally biased region" description="Basic and acidic residues" evidence="1">
    <location>
        <begin position="253"/>
        <end position="280"/>
    </location>
</feature>
<accession>F4X611</accession>
<proteinExistence type="predicted"/>
<feature type="compositionally biased region" description="Basic and acidic residues" evidence="1">
    <location>
        <begin position="234"/>
        <end position="243"/>
    </location>
</feature>
<evidence type="ECO:0000313" key="3">
    <source>
        <dbReference type="Proteomes" id="UP000007755"/>
    </source>
</evidence>
<dbReference type="SUPFAM" id="SSF54928">
    <property type="entry name" value="RNA-binding domain, RBD"/>
    <property type="match status" value="1"/>
</dbReference>
<protein>
    <submittedName>
        <fullName evidence="2">CUG-BP-and ETR-3-like factor 3</fullName>
    </submittedName>
</protein>
<keyword evidence="3" id="KW-1185">Reference proteome</keyword>
<dbReference type="GO" id="GO:0003676">
    <property type="term" value="F:nucleic acid binding"/>
    <property type="evidence" value="ECO:0007669"/>
    <property type="project" value="InterPro"/>
</dbReference>
<feature type="region of interest" description="Disordered" evidence="1">
    <location>
        <begin position="104"/>
        <end position="123"/>
    </location>
</feature>
<feature type="region of interest" description="Disordered" evidence="1">
    <location>
        <begin position="207"/>
        <end position="280"/>
    </location>
</feature>
<dbReference type="EMBL" id="GL888761">
    <property type="protein sequence ID" value="EGI58105.1"/>
    <property type="molecule type" value="Genomic_DNA"/>
</dbReference>
<reference evidence="2" key="1">
    <citation type="submission" date="2011-02" db="EMBL/GenBank/DDBJ databases">
        <title>The genome of the leaf-cutting ant Acromyrmex echinatior suggests key adaptations to social evolution and fungus farming.</title>
        <authorList>
            <person name="Nygaard S."/>
            <person name="Zhang G."/>
        </authorList>
    </citation>
    <scope>NUCLEOTIDE SEQUENCE</scope>
</reference>
<dbReference type="Proteomes" id="UP000007755">
    <property type="component" value="Unassembled WGS sequence"/>
</dbReference>
<evidence type="ECO:0000256" key="1">
    <source>
        <dbReference type="SAM" id="MobiDB-lite"/>
    </source>
</evidence>
<dbReference type="InterPro" id="IPR035979">
    <property type="entry name" value="RBD_domain_sf"/>
</dbReference>
<evidence type="ECO:0000313" key="2">
    <source>
        <dbReference type="EMBL" id="EGI58105.1"/>
    </source>
</evidence>
<gene>
    <name evidence="2" type="ORF">G5I_13807</name>
</gene>
<feature type="compositionally biased region" description="Basic and acidic residues" evidence="1">
    <location>
        <begin position="104"/>
        <end position="121"/>
    </location>
</feature>
<name>F4X611_ACREC</name>
<sequence length="280" mass="31642">MAQIGERIERSESLLGPTGRFDGFVPLMFHPSALPSTLSPLRPFATVACKYERSFIRTESNSPNNVFLPPCSDARSVRRWFPSVRECTVIPFLRAADCRKREAAGVDEERGHDAREREGGKSPDNQRLWRRAIVLPILRGVVKDACYERRTDKMTDRNKFSFSRQRHCRPVSPRSKTTAVVNDRGCAFLTYYSRDSAISAQNALHEKRTLPGSPSSNNYADLAAHRGNRGRFRGAKDIEKTREGEEEIDEDGGTPRRDGMEMVGDWKPRGGVTPEEKQAE</sequence>
<organism evidence="3">
    <name type="scientific">Acromyrmex echinatior</name>
    <name type="common">Panamanian leafcutter ant</name>
    <name type="synonym">Acromyrmex octospinosus echinatior</name>
    <dbReference type="NCBI Taxonomy" id="103372"/>
    <lineage>
        <taxon>Eukaryota</taxon>
        <taxon>Metazoa</taxon>
        <taxon>Ecdysozoa</taxon>
        <taxon>Arthropoda</taxon>
        <taxon>Hexapoda</taxon>
        <taxon>Insecta</taxon>
        <taxon>Pterygota</taxon>
        <taxon>Neoptera</taxon>
        <taxon>Endopterygota</taxon>
        <taxon>Hymenoptera</taxon>
        <taxon>Apocrita</taxon>
        <taxon>Aculeata</taxon>
        <taxon>Formicoidea</taxon>
        <taxon>Formicidae</taxon>
        <taxon>Myrmicinae</taxon>
        <taxon>Acromyrmex</taxon>
    </lineage>
</organism>